<evidence type="ECO:0000313" key="17">
    <source>
        <dbReference type="Proteomes" id="UP000262917"/>
    </source>
</evidence>
<accession>A0A372DQR0</accession>
<feature type="chain" id="PRO_5017067978" evidence="13">
    <location>
        <begin position="25"/>
        <end position="627"/>
    </location>
</feature>
<dbReference type="PANTHER" id="PTHR30069">
    <property type="entry name" value="TONB-DEPENDENT OUTER MEMBRANE RECEPTOR"/>
    <property type="match status" value="1"/>
</dbReference>
<proteinExistence type="inferred from homology"/>
<evidence type="ECO:0000256" key="5">
    <source>
        <dbReference type="ARBA" id="ARBA00022729"/>
    </source>
</evidence>
<protein>
    <submittedName>
        <fullName evidence="16">TonB-dependent vitamin B12 receptor</fullName>
    </submittedName>
</protein>
<sequence>MQLHLRQLSLSLAVACALAPPAVAATGPADDQTTTLDQVVVTATRTAVTADQSLAAVEVIDREQIQRSQARSLPDLLRGRAGINLVNQGGLGKVSTLFLRGTESDHTLFLVDGVRIGSATSGLTALQDLPLELIERIEIVRGPRSSLYGSEAIGGVIQVFTRGGRDGVHPRLRLGAGSHGLREAGAGVDIGGARGWFGVDYTHQGSDGIDACRGIGAPFYAGCGMDSPDPDRDGYENNALSLRAGIELGDALSADAHALRSAGRNAYDADPAWGLPDNSDTIQQVVGGKLRYAAGERVTLQLAAGRNLDASDNFLGQVFSDRFQSTRDSATLQTDLTLAAGQLLTLGADWSRDRAEVAGPFATFDAHRGNRAAFAQYQGRFGRHDLQAALRRDDNDQFGGHTTGSLAWGRDFAHGLRVTASVGSAFKAPTFNELYYPFFGNPDLRPETSRSAELGLAQRRDAWHWQLNAFQTAIDALIVYDPNRFQANNIDSARIRGAELTAGTTLAGWELAAQASVLDPRNRSTTDDGKLLPRRARRTARVDADRRFGDWRIGASWVAEGARYDDVGNALRLGGYATVDLRAELAFARAWTLQASVRNAFDRDYETAAYYRQPGREFGLTLRWAPQ</sequence>
<dbReference type="SUPFAM" id="SSF56935">
    <property type="entry name" value="Porins"/>
    <property type="match status" value="1"/>
</dbReference>
<keyword evidence="9 11" id="KW-0472">Membrane</keyword>
<feature type="domain" description="TonB-dependent receptor-like beta-barrel" evidence="14">
    <location>
        <begin position="231"/>
        <end position="599"/>
    </location>
</feature>
<dbReference type="GO" id="GO:0046930">
    <property type="term" value="C:pore complex"/>
    <property type="evidence" value="ECO:0007669"/>
    <property type="project" value="UniProtKB-KW"/>
</dbReference>
<evidence type="ECO:0000256" key="6">
    <source>
        <dbReference type="ARBA" id="ARBA00023065"/>
    </source>
</evidence>
<feature type="domain" description="TonB-dependent receptor plug" evidence="15">
    <location>
        <begin position="52"/>
        <end position="156"/>
    </location>
</feature>
<dbReference type="Pfam" id="PF07715">
    <property type="entry name" value="Plug"/>
    <property type="match status" value="1"/>
</dbReference>
<dbReference type="OrthoDB" id="9764669at2"/>
<dbReference type="Pfam" id="PF00593">
    <property type="entry name" value="TonB_dep_Rec_b-barrel"/>
    <property type="match status" value="1"/>
</dbReference>
<dbReference type="EMBL" id="QVPD01000002">
    <property type="protein sequence ID" value="RFP61886.1"/>
    <property type="molecule type" value="Genomic_DNA"/>
</dbReference>
<keyword evidence="17" id="KW-1185">Reference proteome</keyword>
<dbReference type="GO" id="GO:0006811">
    <property type="term" value="P:monoatomic ion transport"/>
    <property type="evidence" value="ECO:0007669"/>
    <property type="project" value="UniProtKB-KW"/>
</dbReference>
<dbReference type="InterPro" id="IPR037066">
    <property type="entry name" value="Plug_dom_sf"/>
</dbReference>
<dbReference type="NCBIfam" id="TIGR01779">
    <property type="entry name" value="TonB-B12"/>
    <property type="match status" value="1"/>
</dbReference>
<dbReference type="InterPro" id="IPR036942">
    <property type="entry name" value="Beta-barrel_TonB_sf"/>
</dbReference>
<evidence type="ECO:0000256" key="4">
    <source>
        <dbReference type="ARBA" id="ARBA00022692"/>
    </source>
</evidence>
<evidence type="ECO:0000259" key="14">
    <source>
        <dbReference type="Pfam" id="PF00593"/>
    </source>
</evidence>
<dbReference type="AlphaFoldDB" id="A0A372DQR0"/>
<gene>
    <name evidence="16" type="primary">btuB</name>
    <name evidence="16" type="ORF">D0Y53_02150</name>
</gene>
<keyword evidence="16" id="KW-0675">Receptor</keyword>
<dbReference type="GO" id="GO:0015420">
    <property type="term" value="F:ABC-type vitamin B12 transporter activity"/>
    <property type="evidence" value="ECO:0007669"/>
    <property type="project" value="InterPro"/>
</dbReference>
<keyword evidence="2 11" id="KW-0813">Transport</keyword>
<dbReference type="GO" id="GO:0009279">
    <property type="term" value="C:cell outer membrane"/>
    <property type="evidence" value="ECO:0007669"/>
    <property type="project" value="UniProtKB-SubCell"/>
</dbReference>
<dbReference type="InterPro" id="IPR039426">
    <property type="entry name" value="TonB-dep_rcpt-like"/>
</dbReference>
<name>A0A372DQR0_9GAMM</name>
<organism evidence="16 17">
    <name type="scientific">Cognatiluteimonas weifangensis</name>
    <dbReference type="NCBI Taxonomy" id="2303539"/>
    <lineage>
        <taxon>Bacteria</taxon>
        <taxon>Pseudomonadati</taxon>
        <taxon>Pseudomonadota</taxon>
        <taxon>Gammaproteobacteria</taxon>
        <taxon>Lysobacterales</taxon>
        <taxon>Lysobacteraceae</taxon>
        <taxon>Cognatiluteimonas</taxon>
    </lineage>
</organism>
<evidence type="ECO:0000256" key="11">
    <source>
        <dbReference type="PROSITE-ProRule" id="PRU01360"/>
    </source>
</evidence>
<keyword evidence="6" id="KW-0406">Ion transport</keyword>
<keyword evidence="4 11" id="KW-0812">Transmembrane</keyword>
<dbReference type="GO" id="GO:0015288">
    <property type="term" value="F:porin activity"/>
    <property type="evidence" value="ECO:0007669"/>
    <property type="project" value="UniProtKB-KW"/>
</dbReference>
<evidence type="ECO:0000256" key="12">
    <source>
        <dbReference type="RuleBase" id="RU003357"/>
    </source>
</evidence>
<feature type="signal peptide" evidence="13">
    <location>
        <begin position="1"/>
        <end position="24"/>
    </location>
</feature>
<dbReference type="Gene3D" id="2.40.170.20">
    <property type="entry name" value="TonB-dependent receptor, beta-barrel domain"/>
    <property type="match status" value="1"/>
</dbReference>
<evidence type="ECO:0000256" key="10">
    <source>
        <dbReference type="ARBA" id="ARBA00023237"/>
    </source>
</evidence>
<keyword evidence="5 13" id="KW-0732">Signal</keyword>
<keyword evidence="3 11" id="KW-1134">Transmembrane beta strand</keyword>
<evidence type="ECO:0000256" key="9">
    <source>
        <dbReference type="ARBA" id="ARBA00023136"/>
    </source>
</evidence>
<dbReference type="InterPro" id="IPR010101">
    <property type="entry name" value="B12_transptr_BtuB"/>
</dbReference>
<dbReference type="PANTHER" id="PTHR30069:SF53">
    <property type="entry name" value="COLICIN I RECEPTOR-RELATED"/>
    <property type="match status" value="1"/>
</dbReference>
<comment type="similarity">
    <text evidence="11 12">Belongs to the TonB-dependent receptor family.</text>
</comment>
<evidence type="ECO:0000256" key="8">
    <source>
        <dbReference type="ARBA" id="ARBA00023114"/>
    </source>
</evidence>
<comment type="subcellular location">
    <subcellularLocation>
        <location evidence="1 11">Cell outer membrane</location>
        <topology evidence="1 11">Multi-pass membrane protein</topology>
    </subcellularLocation>
</comment>
<evidence type="ECO:0000256" key="3">
    <source>
        <dbReference type="ARBA" id="ARBA00022452"/>
    </source>
</evidence>
<evidence type="ECO:0000256" key="1">
    <source>
        <dbReference type="ARBA" id="ARBA00004571"/>
    </source>
</evidence>
<dbReference type="InterPro" id="IPR000531">
    <property type="entry name" value="Beta-barrel_TonB"/>
</dbReference>
<dbReference type="RefSeq" id="WP_117201559.1">
    <property type="nucleotide sequence ID" value="NZ_JBHTBK010000027.1"/>
</dbReference>
<dbReference type="CDD" id="cd01347">
    <property type="entry name" value="ligand_gated_channel"/>
    <property type="match status" value="1"/>
</dbReference>
<comment type="caution">
    <text evidence="16">The sequence shown here is derived from an EMBL/GenBank/DDBJ whole genome shotgun (WGS) entry which is preliminary data.</text>
</comment>
<evidence type="ECO:0000313" key="16">
    <source>
        <dbReference type="EMBL" id="RFP61886.1"/>
    </source>
</evidence>
<keyword evidence="10 11" id="KW-0998">Cell outer membrane</keyword>
<dbReference type="PROSITE" id="PS52016">
    <property type="entry name" value="TONB_DEPENDENT_REC_3"/>
    <property type="match status" value="1"/>
</dbReference>
<reference evidence="16 17" key="1">
    <citation type="submission" date="2018-08" db="EMBL/GenBank/DDBJ databases">
        <title>Lysobacter weifangensis sp. nov., a new member of the family 'Xanthomonadaceae', isolated from soil in a farmland.</title>
        <authorList>
            <person name="Zhao H."/>
        </authorList>
    </citation>
    <scope>NUCLEOTIDE SEQUENCE [LARGE SCALE GENOMIC DNA]</scope>
    <source>
        <strain evidence="16 17">WF-2</strain>
    </source>
</reference>
<evidence type="ECO:0000256" key="2">
    <source>
        <dbReference type="ARBA" id="ARBA00022448"/>
    </source>
</evidence>
<dbReference type="InterPro" id="IPR012910">
    <property type="entry name" value="Plug_dom"/>
</dbReference>
<keyword evidence="8" id="KW-0626">Porin</keyword>
<evidence type="ECO:0000259" key="15">
    <source>
        <dbReference type="Pfam" id="PF07715"/>
    </source>
</evidence>
<evidence type="ECO:0000256" key="7">
    <source>
        <dbReference type="ARBA" id="ARBA00023077"/>
    </source>
</evidence>
<dbReference type="Proteomes" id="UP000262917">
    <property type="component" value="Unassembled WGS sequence"/>
</dbReference>
<keyword evidence="7 12" id="KW-0798">TonB box</keyword>
<dbReference type="Gene3D" id="2.170.130.10">
    <property type="entry name" value="TonB-dependent receptor, plug domain"/>
    <property type="match status" value="1"/>
</dbReference>
<evidence type="ECO:0000256" key="13">
    <source>
        <dbReference type="SAM" id="SignalP"/>
    </source>
</evidence>